<comment type="similarity">
    <text evidence="2">Belongs to the frataxin family.</text>
</comment>
<evidence type="ECO:0000256" key="9">
    <source>
        <dbReference type="ARBA" id="ARBA00023004"/>
    </source>
</evidence>
<keyword evidence="5" id="KW-0813">Transport</keyword>
<evidence type="ECO:0000256" key="3">
    <source>
        <dbReference type="ARBA" id="ARBA00013107"/>
    </source>
</evidence>
<dbReference type="GO" id="GO:0008198">
    <property type="term" value="F:ferrous iron binding"/>
    <property type="evidence" value="ECO:0007669"/>
    <property type="project" value="TreeGrafter"/>
</dbReference>
<dbReference type="FunFam" id="3.30.920.10:FF:000004">
    <property type="entry name" value="Mitochondrial chaperone Frataxin"/>
    <property type="match status" value="1"/>
</dbReference>
<dbReference type="Gene3D" id="3.30.920.10">
    <property type="entry name" value="Frataxin/CyaY"/>
    <property type="match status" value="1"/>
</dbReference>
<evidence type="ECO:0000256" key="11">
    <source>
        <dbReference type="ARBA" id="ARBA00023128"/>
    </source>
</evidence>
<evidence type="ECO:0000256" key="7">
    <source>
        <dbReference type="ARBA" id="ARBA00022946"/>
    </source>
</evidence>
<dbReference type="EC" id="1.16.3.1" evidence="3"/>
<dbReference type="NCBIfam" id="TIGR03421">
    <property type="entry name" value="FeS_CyaY"/>
    <property type="match status" value="1"/>
</dbReference>
<dbReference type="Proteomes" id="UP000803884">
    <property type="component" value="Unassembled WGS sequence"/>
</dbReference>
<dbReference type="PROSITE" id="PS50810">
    <property type="entry name" value="FRATAXIN_2"/>
    <property type="match status" value="1"/>
</dbReference>
<evidence type="ECO:0000313" key="14">
    <source>
        <dbReference type="Proteomes" id="UP000803884"/>
    </source>
</evidence>
<dbReference type="GO" id="GO:0008199">
    <property type="term" value="F:ferric iron binding"/>
    <property type="evidence" value="ECO:0007669"/>
    <property type="project" value="InterPro"/>
</dbReference>
<keyword evidence="14" id="KW-1185">Reference proteome</keyword>
<dbReference type="PROSITE" id="PS01344">
    <property type="entry name" value="FRATAXIN_1"/>
    <property type="match status" value="1"/>
</dbReference>
<dbReference type="Pfam" id="PF01491">
    <property type="entry name" value="Frataxin_Cyay"/>
    <property type="match status" value="1"/>
</dbReference>
<evidence type="ECO:0000256" key="12">
    <source>
        <dbReference type="ARBA" id="ARBA00047990"/>
    </source>
</evidence>
<accession>A0AB34KIR5</accession>
<evidence type="ECO:0000256" key="10">
    <source>
        <dbReference type="ARBA" id="ARBA00023065"/>
    </source>
</evidence>
<dbReference type="InterPro" id="IPR036524">
    <property type="entry name" value="Frataxin/CyaY_sf"/>
</dbReference>
<dbReference type="PANTHER" id="PTHR16821:SF2">
    <property type="entry name" value="FRATAXIN, MITOCHONDRIAL"/>
    <property type="match status" value="1"/>
</dbReference>
<dbReference type="InterPro" id="IPR020895">
    <property type="entry name" value="Frataxin_CS"/>
</dbReference>
<evidence type="ECO:0000256" key="5">
    <source>
        <dbReference type="ARBA" id="ARBA00022448"/>
    </source>
</evidence>
<evidence type="ECO:0000256" key="6">
    <source>
        <dbReference type="ARBA" id="ARBA00022496"/>
    </source>
</evidence>
<reference evidence="13 14" key="1">
    <citation type="journal article" date="2020" name="Microbiol. Resour. Announc.">
        <title>Draft Genome Sequence of a Cladosporium Species Isolated from the Mesophotic Ascidian Didemnum maculosum.</title>
        <authorList>
            <person name="Gioti A."/>
            <person name="Siaperas R."/>
            <person name="Nikolaivits E."/>
            <person name="Le Goff G."/>
            <person name="Ouazzani J."/>
            <person name="Kotoulas G."/>
            <person name="Topakas E."/>
        </authorList>
    </citation>
    <scope>NUCLEOTIDE SEQUENCE [LARGE SCALE GENOMIC DNA]</scope>
    <source>
        <strain evidence="13 14">TM138-S3</strain>
    </source>
</reference>
<dbReference type="SMART" id="SM01219">
    <property type="entry name" value="Frataxin_Cyay"/>
    <property type="match status" value="1"/>
</dbReference>
<dbReference type="GO" id="GO:0004322">
    <property type="term" value="F:ferroxidase activity"/>
    <property type="evidence" value="ECO:0007669"/>
    <property type="project" value="UniProtKB-EC"/>
</dbReference>
<evidence type="ECO:0000256" key="2">
    <source>
        <dbReference type="ARBA" id="ARBA00008183"/>
    </source>
</evidence>
<keyword evidence="6" id="KW-0410">Iron transport</keyword>
<dbReference type="GO" id="GO:0005739">
    <property type="term" value="C:mitochondrion"/>
    <property type="evidence" value="ECO:0007669"/>
    <property type="project" value="UniProtKB-SubCell"/>
</dbReference>
<comment type="catalytic activity">
    <reaction evidence="12">
        <text>4 Fe(2+) + O2 + 4 H(+) = 4 Fe(3+) + 2 H2O</text>
        <dbReference type="Rhea" id="RHEA:11148"/>
        <dbReference type="ChEBI" id="CHEBI:15377"/>
        <dbReference type="ChEBI" id="CHEBI:15378"/>
        <dbReference type="ChEBI" id="CHEBI:15379"/>
        <dbReference type="ChEBI" id="CHEBI:29033"/>
        <dbReference type="ChEBI" id="CHEBI:29034"/>
        <dbReference type="EC" id="1.16.3.1"/>
    </reaction>
</comment>
<keyword evidence="4" id="KW-0409">Iron storage</keyword>
<dbReference type="GO" id="GO:0051537">
    <property type="term" value="F:2 iron, 2 sulfur cluster binding"/>
    <property type="evidence" value="ECO:0007669"/>
    <property type="project" value="TreeGrafter"/>
</dbReference>
<dbReference type="AlphaFoldDB" id="A0AB34KIR5"/>
<keyword evidence="9" id="KW-0408">Iron</keyword>
<name>A0AB34KIR5_9PEZI</name>
<evidence type="ECO:0000256" key="4">
    <source>
        <dbReference type="ARBA" id="ARBA00022434"/>
    </source>
</evidence>
<gene>
    <name evidence="13" type="ORF">WHR41_08421</name>
</gene>
<evidence type="ECO:0000256" key="1">
    <source>
        <dbReference type="ARBA" id="ARBA00004173"/>
    </source>
</evidence>
<dbReference type="GO" id="GO:0034986">
    <property type="term" value="F:iron chaperone activity"/>
    <property type="evidence" value="ECO:0007669"/>
    <property type="project" value="TreeGrafter"/>
</dbReference>
<dbReference type="InterPro" id="IPR017789">
    <property type="entry name" value="Frataxin"/>
</dbReference>
<dbReference type="GO" id="GO:0006826">
    <property type="term" value="P:iron ion transport"/>
    <property type="evidence" value="ECO:0007669"/>
    <property type="project" value="UniProtKB-KW"/>
</dbReference>
<keyword evidence="10" id="KW-0406">Ion transport</keyword>
<dbReference type="PANTHER" id="PTHR16821">
    <property type="entry name" value="FRATAXIN"/>
    <property type="match status" value="1"/>
</dbReference>
<keyword evidence="7" id="KW-0809">Transit peptide</keyword>
<dbReference type="InterPro" id="IPR002908">
    <property type="entry name" value="Frataxin/CyaY"/>
</dbReference>
<proteinExistence type="inferred from homology"/>
<protein>
    <recommendedName>
        <fullName evidence="3">ferroxidase</fullName>
        <ecNumber evidence="3">1.16.3.1</ecNumber>
    </recommendedName>
</protein>
<dbReference type="GeneID" id="96009863"/>
<dbReference type="EMBL" id="JAAQHG020000042">
    <property type="protein sequence ID" value="KAL1582904.1"/>
    <property type="molecule type" value="Genomic_DNA"/>
</dbReference>
<dbReference type="NCBIfam" id="TIGR03422">
    <property type="entry name" value="mito_frataxin"/>
    <property type="match status" value="1"/>
</dbReference>
<dbReference type="RefSeq" id="XP_069226011.1">
    <property type="nucleotide sequence ID" value="XM_069377025.1"/>
</dbReference>
<dbReference type="GO" id="GO:0016226">
    <property type="term" value="P:iron-sulfur cluster assembly"/>
    <property type="evidence" value="ECO:0007669"/>
    <property type="project" value="InterPro"/>
</dbReference>
<evidence type="ECO:0000256" key="8">
    <source>
        <dbReference type="ARBA" id="ARBA00023002"/>
    </source>
</evidence>
<sequence length="217" mass="23950">MSAPTASRLLRQATRSASRPILRSRQANAFHLQACRTAVPVARAAISSRAFASTTPRATGLMPDTENPSTPERESTTAELMAAEITDEEFHTLSDQFLEKVHEKAEQVQEGREDVEVEYAAGVLNIVFPPNGTYVLNKQPPNKQIWLSSPLSGPKRFDWTMQGEGMNEKEGSGEGDWIYLRDGSSLSELLRKELGFSVDLSGHEEAMEEALSKDPTE</sequence>
<dbReference type="SUPFAM" id="SSF55387">
    <property type="entry name" value="Frataxin/Nqo15-like"/>
    <property type="match status" value="1"/>
</dbReference>
<keyword evidence="8" id="KW-0560">Oxidoreductase</keyword>
<organism evidence="13 14">
    <name type="scientific">Cladosporium halotolerans</name>
    <dbReference type="NCBI Taxonomy" id="1052096"/>
    <lineage>
        <taxon>Eukaryota</taxon>
        <taxon>Fungi</taxon>
        <taxon>Dikarya</taxon>
        <taxon>Ascomycota</taxon>
        <taxon>Pezizomycotina</taxon>
        <taxon>Dothideomycetes</taxon>
        <taxon>Dothideomycetidae</taxon>
        <taxon>Cladosporiales</taxon>
        <taxon>Cladosporiaceae</taxon>
        <taxon>Cladosporium</taxon>
    </lineage>
</organism>
<evidence type="ECO:0000313" key="13">
    <source>
        <dbReference type="EMBL" id="KAL1582904.1"/>
    </source>
</evidence>
<dbReference type="GO" id="GO:0006879">
    <property type="term" value="P:intracellular iron ion homeostasis"/>
    <property type="evidence" value="ECO:0007669"/>
    <property type="project" value="UniProtKB-KW"/>
</dbReference>
<comment type="subcellular location">
    <subcellularLocation>
        <location evidence="1">Mitochondrion</location>
    </subcellularLocation>
</comment>
<keyword evidence="11" id="KW-0496">Mitochondrion</keyword>
<comment type="caution">
    <text evidence="13">The sequence shown here is derived from an EMBL/GenBank/DDBJ whole genome shotgun (WGS) entry which is preliminary data.</text>
</comment>